<name>A0A6A5R0M4_AMPQU</name>
<dbReference type="GO" id="GO:0005743">
    <property type="term" value="C:mitochondrial inner membrane"/>
    <property type="evidence" value="ECO:0007669"/>
    <property type="project" value="TreeGrafter"/>
</dbReference>
<evidence type="ECO:0000256" key="1">
    <source>
        <dbReference type="ARBA" id="ARBA00038097"/>
    </source>
</evidence>
<dbReference type="OrthoDB" id="8119704at2759"/>
<feature type="domain" description="AB hydrolase-1" evidence="2">
    <location>
        <begin position="53"/>
        <end position="298"/>
    </location>
</feature>
<reference evidence="3" key="1">
    <citation type="journal article" date="2020" name="Stud. Mycol.">
        <title>101 Dothideomycetes genomes: a test case for predicting lifestyles and emergence of pathogens.</title>
        <authorList>
            <person name="Haridas S."/>
            <person name="Albert R."/>
            <person name="Binder M."/>
            <person name="Bloem J."/>
            <person name="Labutti K."/>
            <person name="Salamov A."/>
            <person name="Andreopoulos B."/>
            <person name="Baker S."/>
            <person name="Barry K."/>
            <person name="Bills G."/>
            <person name="Bluhm B."/>
            <person name="Cannon C."/>
            <person name="Castanera R."/>
            <person name="Culley D."/>
            <person name="Daum C."/>
            <person name="Ezra D."/>
            <person name="Gonzalez J."/>
            <person name="Henrissat B."/>
            <person name="Kuo A."/>
            <person name="Liang C."/>
            <person name="Lipzen A."/>
            <person name="Lutzoni F."/>
            <person name="Magnuson J."/>
            <person name="Mondo S."/>
            <person name="Nolan M."/>
            <person name="Ohm R."/>
            <person name="Pangilinan J."/>
            <person name="Park H.-J."/>
            <person name="Ramirez L."/>
            <person name="Alfaro M."/>
            <person name="Sun H."/>
            <person name="Tritt A."/>
            <person name="Yoshinaga Y."/>
            <person name="Zwiers L.-H."/>
            <person name="Turgeon B."/>
            <person name="Goodwin S."/>
            <person name="Spatafora J."/>
            <person name="Crous P."/>
            <person name="Grigoriev I."/>
        </authorList>
    </citation>
    <scope>NUCLEOTIDE SEQUENCE</scope>
    <source>
        <strain evidence="3">HMLAC05119</strain>
    </source>
</reference>
<sequence>MPFGPFALTWFTPPPKPNPLPPGIHRTSISTPSGPLELLYSLPPPSSRHKPALLFAHGGFGCAAVWTAYMQYFSARGYACYAVSYRGHGGSWYPSMLGMYFTVRRRVGEDLCAGVRGVEGLERARRKAEERVDVVLVAHSAGGALSQYVLSRGMCTVQGLCLLAGVPAFGSWSCYTHWLLTAPIHFIYRFFHSRYLLATTAQVHSAFFTRDTPRTVVRDLERLLAPYESMMWPMQALLPFVTGPDVLTRITGWKARKSVGDGAAGITPRLLVLAAEHDVLCTPSVLQDAAERYRAAFYDCVRVGILDGVSEYDARIEESDGEGDERDGVAFTVVKGLGHHLQNHVEWERGAEVLLKWANQL</sequence>
<evidence type="ECO:0000313" key="4">
    <source>
        <dbReference type="Proteomes" id="UP000800096"/>
    </source>
</evidence>
<dbReference type="GO" id="GO:0055088">
    <property type="term" value="P:lipid homeostasis"/>
    <property type="evidence" value="ECO:0007669"/>
    <property type="project" value="TreeGrafter"/>
</dbReference>
<dbReference type="GO" id="GO:0004623">
    <property type="term" value="F:phospholipase A2 activity"/>
    <property type="evidence" value="ECO:0007669"/>
    <property type="project" value="TreeGrafter"/>
</dbReference>
<dbReference type="PANTHER" id="PTHR42886:SF29">
    <property type="entry name" value="PUMMELIG, ISOFORM A"/>
    <property type="match status" value="1"/>
</dbReference>
<dbReference type="InterPro" id="IPR029058">
    <property type="entry name" value="AB_hydrolase_fold"/>
</dbReference>
<organism evidence="3 4">
    <name type="scientific">Ampelomyces quisqualis</name>
    <name type="common">Powdery mildew agent</name>
    <dbReference type="NCBI Taxonomy" id="50730"/>
    <lineage>
        <taxon>Eukaryota</taxon>
        <taxon>Fungi</taxon>
        <taxon>Dikarya</taxon>
        <taxon>Ascomycota</taxon>
        <taxon>Pezizomycotina</taxon>
        <taxon>Dothideomycetes</taxon>
        <taxon>Pleosporomycetidae</taxon>
        <taxon>Pleosporales</taxon>
        <taxon>Pleosporineae</taxon>
        <taxon>Phaeosphaeriaceae</taxon>
        <taxon>Ampelomyces</taxon>
    </lineage>
</organism>
<dbReference type="PANTHER" id="PTHR42886">
    <property type="entry name" value="RE40534P-RELATED"/>
    <property type="match status" value="1"/>
</dbReference>
<dbReference type="GO" id="GO:0042171">
    <property type="term" value="F:lysophosphatidic acid acyltransferase activity"/>
    <property type="evidence" value="ECO:0007669"/>
    <property type="project" value="TreeGrafter"/>
</dbReference>
<proteinExistence type="inferred from homology"/>
<dbReference type="InterPro" id="IPR000073">
    <property type="entry name" value="AB_hydrolase_1"/>
</dbReference>
<dbReference type="GO" id="GO:0006654">
    <property type="term" value="P:phosphatidic acid biosynthetic process"/>
    <property type="evidence" value="ECO:0007669"/>
    <property type="project" value="TreeGrafter"/>
</dbReference>
<dbReference type="AlphaFoldDB" id="A0A6A5R0M4"/>
<dbReference type="Gene3D" id="3.40.50.1820">
    <property type="entry name" value="alpha/beta hydrolase"/>
    <property type="match status" value="1"/>
</dbReference>
<dbReference type="Pfam" id="PF12697">
    <property type="entry name" value="Abhydrolase_6"/>
    <property type="match status" value="1"/>
</dbReference>
<keyword evidence="3" id="KW-0378">Hydrolase</keyword>
<evidence type="ECO:0000259" key="2">
    <source>
        <dbReference type="Pfam" id="PF12697"/>
    </source>
</evidence>
<protein>
    <submittedName>
        <fullName evidence="3">Alpha/Beta hydrolase protein</fullName>
    </submittedName>
</protein>
<keyword evidence="4" id="KW-1185">Reference proteome</keyword>
<accession>A0A6A5R0M4</accession>
<dbReference type="EMBL" id="ML979133">
    <property type="protein sequence ID" value="KAF1919637.1"/>
    <property type="molecule type" value="Genomic_DNA"/>
</dbReference>
<comment type="similarity">
    <text evidence="1">Belongs to the peptidase S33 family. ABHD4/ABHD5 subfamily.</text>
</comment>
<dbReference type="SUPFAM" id="SSF53474">
    <property type="entry name" value="alpha/beta-Hydrolases"/>
    <property type="match status" value="1"/>
</dbReference>
<dbReference type="Proteomes" id="UP000800096">
    <property type="component" value="Unassembled WGS sequence"/>
</dbReference>
<dbReference type="GO" id="GO:0035965">
    <property type="term" value="P:cardiolipin acyl-chain remodeling"/>
    <property type="evidence" value="ECO:0007669"/>
    <property type="project" value="TreeGrafter"/>
</dbReference>
<evidence type="ECO:0000313" key="3">
    <source>
        <dbReference type="EMBL" id="KAF1919637.1"/>
    </source>
</evidence>
<gene>
    <name evidence="3" type="ORF">BDU57DRAFT_147536</name>
</gene>